<dbReference type="PANTHER" id="PTHR12994:SF17">
    <property type="entry name" value="LD30995P"/>
    <property type="match status" value="1"/>
</dbReference>
<proteinExistence type="inferred from homology"/>
<dbReference type="Pfam" id="PF03577">
    <property type="entry name" value="Peptidase_C69"/>
    <property type="match status" value="1"/>
</dbReference>
<evidence type="ECO:0008006" key="4">
    <source>
        <dbReference type="Google" id="ProtNLM"/>
    </source>
</evidence>
<keyword evidence="3" id="KW-1185">Reference proteome</keyword>
<sequence length="437" mass="48490">MTEKNDIPRSCDTFVALPPATADGCIVFGKNSDRPSSEIQEVVYVPAQDHIEGSHVSCTYMQIDQIARTHAVILSKPSWMWGAEMGSNEHGVCVGNEAVWTKLNGPDDLVEKLLGMDLLRLLLVSLSVAKDGLEVIANLLTKYGQGGPCGEDPSSTKWSYHNSFLIADRTEAWVLETAGRFWAAEKVTEGVRNISNDLSIETKIDLMSPNLIDEAKSLGLYSDDDGPFNFAKVFSECYTSSTSLARSDRFSCGRRLMKDLSKGGTFGVKEMFQILRDEDSGICMSGSFTSTGSQVSLLTPPTSSSPCCHWFTATPNPKWSIYKPFIFCPGASVGDVTKSPQYGADDPVRKIPRFQTQVDRQHKLNKGHENLLKLLEKEDPSGKMVLKNIQELETKCLEDMDEILKNFDEKSCTKVSQIFDHMCNIELNFYSTISCHK</sequence>
<evidence type="ECO:0000313" key="3">
    <source>
        <dbReference type="Proteomes" id="UP001217089"/>
    </source>
</evidence>
<comment type="similarity">
    <text evidence="1">Belongs to the peptidase C69 family. Secernin subfamily.</text>
</comment>
<gene>
    <name evidence="2" type="ORF">KUTeg_008077</name>
</gene>
<dbReference type="Gene3D" id="3.60.60.10">
    <property type="entry name" value="Penicillin V Acylase, Chain A"/>
    <property type="match status" value="1"/>
</dbReference>
<comment type="caution">
    <text evidence="2">The sequence shown here is derived from an EMBL/GenBank/DDBJ whole genome shotgun (WGS) entry which is preliminary data.</text>
</comment>
<evidence type="ECO:0000256" key="1">
    <source>
        <dbReference type="ARBA" id="ARBA00005705"/>
    </source>
</evidence>
<accession>A0ABQ9FA81</accession>
<evidence type="ECO:0000313" key="2">
    <source>
        <dbReference type="EMBL" id="KAJ8313516.1"/>
    </source>
</evidence>
<organism evidence="2 3">
    <name type="scientific">Tegillarca granosa</name>
    <name type="common">Malaysian cockle</name>
    <name type="synonym">Anadara granosa</name>
    <dbReference type="NCBI Taxonomy" id="220873"/>
    <lineage>
        <taxon>Eukaryota</taxon>
        <taxon>Metazoa</taxon>
        <taxon>Spiralia</taxon>
        <taxon>Lophotrochozoa</taxon>
        <taxon>Mollusca</taxon>
        <taxon>Bivalvia</taxon>
        <taxon>Autobranchia</taxon>
        <taxon>Pteriomorphia</taxon>
        <taxon>Arcoida</taxon>
        <taxon>Arcoidea</taxon>
        <taxon>Arcidae</taxon>
        <taxon>Tegillarca</taxon>
    </lineage>
</organism>
<name>A0ABQ9FA81_TEGGR</name>
<dbReference type="Proteomes" id="UP001217089">
    <property type="component" value="Unassembled WGS sequence"/>
</dbReference>
<dbReference type="EMBL" id="JARBDR010000342">
    <property type="protein sequence ID" value="KAJ8313516.1"/>
    <property type="molecule type" value="Genomic_DNA"/>
</dbReference>
<dbReference type="PANTHER" id="PTHR12994">
    <property type="entry name" value="SECERNIN"/>
    <property type="match status" value="1"/>
</dbReference>
<protein>
    <recommendedName>
        <fullName evidence="4">Secernin-2</fullName>
    </recommendedName>
</protein>
<reference evidence="2 3" key="1">
    <citation type="submission" date="2022-12" db="EMBL/GenBank/DDBJ databases">
        <title>Chromosome-level genome of Tegillarca granosa.</title>
        <authorList>
            <person name="Kim J."/>
        </authorList>
    </citation>
    <scope>NUCLEOTIDE SEQUENCE [LARGE SCALE GENOMIC DNA]</scope>
    <source>
        <strain evidence="2">Teg-2019</strain>
        <tissue evidence="2">Adductor muscle</tissue>
    </source>
</reference>
<dbReference type="InterPro" id="IPR005322">
    <property type="entry name" value="Peptidase_C69"/>
</dbReference>